<keyword evidence="2" id="KW-1185">Reference proteome</keyword>
<comment type="caution">
    <text evidence="1">The sequence shown here is derived from an EMBL/GenBank/DDBJ whole genome shotgun (WGS) entry which is preliminary data.</text>
</comment>
<name>A0A835MVM0_9ROSI</name>
<dbReference type="AlphaFoldDB" id="A0A835MVM0"/>
<evidence type="ECO:0000313" key="2">
    <source>
        <dbReference type="Proteomes" id="UP000657918"/>
    </source>
</evidence>
<gene>
    <name evidence="1" type="ORF">SADUNF_Sadunf10G0198900</name>
</gene>
<reference evidence="1 2" key="1">
    <citation type="submission" date="2020-10" db="EMBL/GenBank/DDBJ databases">
        <title>Plant Genome Project.</title>
        <authorList>
            <person name="Zhang R.-G."/>
        </authorList>
    </citation>
    <scope>NUCLEOTIDE SEQUENCE [LARGE SCALE GENOMIC DNA]</scope>
    <source>
        <strain evidence="1">FAFU-HL-1</strain>
        <tissue evidence="1">Leaf</tissue>
    </source>
</reference>
<organism evidence="1 2">
    <name type="scientific">Salix dunnii</name>
    <dbReference type="NCBI Taxonomy" id="1413687"/>
    <lineage>
        <taxon>Eukaryota</taxon>
        <taxon>Viridiplantae</taxon>
        <taxon>Streptophyta</taxon>
        <taxon>Embryophyta</taxon>
        <taxon>Tracheophyta</taxon>
        <taxon>Spermatophyta</taxon>
        <taxon>Magnoliopsida</taxon>
        <taxon>eudicotyledons</taxon>
        <taxon>Gunneridae</taxon>
        <taxon>Pentapetalae</taxon>
        <taxon>rosids</taxon>
        <taxon>fabids</taxon>
        <taxon>Malpighiales</taxon>
        <taxon>Salicaceae</taxon>
        <taxon>Saliceae</taxon>
        <taxon>Salix</taxon>
    </lineage>
</organism>
<sequence>MMIDVKSMLFPGRDDDWPLTGKRSGNLIGKLGRGPTLDFMTTILLYLFTGIKATHEPENEHKGPPQTA</sequence>
<proteinExistence type="predicted"/>
<dbReference type="Proteomes" id="UP000657918">
    <property type="component" value="Unassembled WGS sequence"/>
</dbReference>
<dbReference type="EMBL" id="JADGMS010000010">
    <property type="protein sequence ID" value="KAF9675126.1"/>
    <property type="molecule type" value="Genomic_DNA"/>
</dbReference>
<evidence type="ECO:0000313" key="1">
    <source>
        <dbReference type="EMBL" id="KAF9675126.1"/>
    </source>
</evidence>
<protein>
    <submittedName>
        <fullName evidence="1">Uncharacterized protein</fullName>
    </submittedName>
</protein>
<accession>A0A835MVM0</accession>